<keyword evidence="3" id="KW-1185">Reference proteome</keyword>
<keyword evidence="1" id="KW-0472">Membrane</keyword>
<dbReference type="EMBL" id="VSRR010031600">
    <property type="protein sequence ID" value="MPC70730.1"/>
    <property type="molecule type" value="Genomic_DNA"/>
</dbReference>
<name>A0A5B7HEH5_PORTR</name>
<feature type="transmembrane region" description="Helical" evidence="1">
    <location>
        <begin position="26"/>
        <end position="55"/>
    </location>
</feature>
<reference evidence="2 3" key="1">
    <citation type="submission" date="2019-05" db="EMBL/GenBank/DDBJ databases">
        <title>Another draft genome of Portunus trituberculatus and its Hox gene families provides insights of decapod evolution.</title>
        <authorList>
            <person name="Jeong J.-H."/>
            <person name="Song I."/>
            <person name="Kim S."/>
            <person name="Choi T."/>
            <person name="Kim D."/>
            <person name="Ryu S."/>
            <person name="Kim W."/>
        </authorList>
    </citation>
    <scope>NUCLEOTIDE SEQUENCE [LARGE SCALE GENOMIC DNA]</scope>
    <source>
        <tissue evidence="2">Muscle</tissue>
    </source>
</reference>
<proteinExistence type="predicted"/>
<protein>
    <submittedName>
        <fullName evidence="2">Uncharacterized protein</fullName>
    </submittedName>
</protein>
<accession>A0A5B7HEH5</accession>
<dbReference type="AlphaFoldDB" id="A0A5B7HEH5"/>
<evidence type="ECO:0000313" key="2">
    <source>
        <dbReference type="EMBL" id="MPC70730.1"/>
    </source>
</evidence>
<keyword evidence="1" id="KW-1133">Transmembrane helix</keyword>
<dbReference type="OrthoDB" id="271506at2759"/>
<keyword evidence="1" id="KW-0812">Transmembrane</keyword>
<evidence type="ECO:0000313" key="3">
    <source>
        <dbReference type="Proteomes" id="UP000324222"/>
    </source>
</evidence>
<organism evidence="2 3">
    <name type="scientific">Portunus trituberculatus</name>
    <name type="common">Swimming crab</name>
    <name type="synonym">Neptunus trituberculatus</name>
    <dbReference type="NCBI Taxonomy" id="210409"/>
    <lineage>
        <taxon>Eukaryota</taxon>
        <taxon>Metazoa</taxon>
        <taxon>Ecdysozoa</taxon>
        <taxon>Arthropoda</taxon>
        <taxon>Crustacea</taxon>
        <taxon>Multicrustacea</taxon>
        <taxon>Malacostraca</taxon>
        <taxon>Eumalacostraca</taxon>
        <taxon>Eucarida</taxon>
        <taxon>Decapoda</taxon>
        <taxon>Pleocyemata</taxon>
        <taxon>Brachyura</taxon>
        <taxon>Eubrachyura</taxon>
        <taxon>Portunoidea</taxon>
        <taxon>Portunidae</taxon>
        <taxon>Portuninae</taxon>
        <taxon>Portunus</taxon>
    </lineage>
</organism>
<dbReference type="Proteomes" id="UP000324222">
    <property type="component" value="Unassembled WGS sequence"/>
</dbReference>
<sequence>MLSYNIYSGYSFSSYFEYPLMVTQDVVMLVVFLLFTGRLSPTLLVPATAAVYFAYSVASGSLPHALITTLVVSACLKFYM</sequence>
<comment type="caution">
    <text evidence="2">The sequence shown here is derived from an EMBL/GenBank/DDBJ whole genome shotgun (WGS) entry which is preliminary data.</text>
</comment>
<evidence type="ECO:0000256" key="1">
    <source>
        <dbReference type="SAM" id="Phobius"/>
    </source>
</evidence>
<gene>
    <name evidence="2" type="ORF">E2C01_064984</name>
</gene>
<feature type="transmembrane region" description="Helical" evidence="1">
    <location>
        <begin position="61"/>
        <end position="79"/>
    </location>
</feature>